<evidence type="ECO:0000313" key="7">
    <source>
        <dbReference type="Proteomes" id="UP000242869"/>
    </source>
</evidence>
<evidence type="ECO:0000256" key="1">
    <source>
        <dbReference type="ARBA" id="ARBA00004141"/>
    </source>
</evidence>
<feature type="transmembrane region" description="Helical" evidence="5">
    <location>
        <begin position="65"/>
        <end position="83"/>
    </location>
</feature>
<dbReference type="GO" id="GO:0016020">
    <property type="term" value="C:membrane"/>
    <property type="evidence" value="ECO:0007669"/>
    <property type="project" value="UniProtKB-SubCell"/>
</dbReference>
<comment type="subcellular location">
    <subcellularLocation>
        <location evidence="1">Membrane</location>
        <topology evidence="1">Multi-pass membrane protein</topology>
    </subcellularLocation>
</comment>
<feature type="transmembrane region" description="Helical" evidence="5">
    <location>
        <begin position="206"/>
        <end position="230"/>
    </location>
</feature>
<name>A0A1I4WIE2_9NEIS</name>
<evidence type="ECO:0000256" key="5">
    <source>
        <dbReference type="SAM" id="Phobius"/>
    </source>
</evidence>
<accession>A0A1I4WIE2</accession>
<keyword evidence="3 5" id="KW-1133">Transmembrane helix</keyword>
<evidence type="ECO:0000256" key="4">
    <source>
        <dbReference type="ARBA" id="ARBA00023136"/>
    </source>
</evidence>
<keyword evidence="2 5" id="KW-0812">Transmembrane</keyword>
<organism evidence="6 7">
    <name type="scientific">Formivibrio citricus</name>
    <dbReference type="NCBI Taxonomy" id="83765"/>
    <lineage>
        <taxon>Bacteria</taxon>
        <taxon>Pseudomonadati</taxon>
        <taxon>Pseudomonadota</taxon>
        <taxon>Betaproteobacteria</taxon>
        <taxon>Neisseriales</taxon>
        <taxon>Chitinibacteraceae</taxon>
        <taxon>Formivibrio</taxon>
    </lineage>
</organism>
<feature type="transmembrane region" description="Helical" evidence="5">
    <location>
        <begin position="95"/>
        <end position="128"/>
    </location>
</feature>
<keyword evidence="4 5" id="KW-0472">Membrane</keyword>
<dbReference type="RefSeq" id="WP_245747758.1">
    <property type="nucleotide sequence ID" value="NZ_FOVE01000003.1"/>
</dbReference>
<gene>
    <name evidence="6" type="ORF">SAMN05660284_00634</name>
</gene>
<dbReference type="Pfam" id="PF04172">
    <property type="entry name" value="LrgB"/>
    <property type="match status" value="1"/>
</dbReference>
<feature type="transmembrane region" description="Helical" evidence="5">
    <location>
        <begin position="148"/>
        <end position="170"/>
    </location>
</feature>
<proteinExistence type="predicted"/>
<feature type="transmembrane region" description="Helical" evidence="5">
    <location>
        <begin position="182"/>
        <end position="200"/>
    </location>
</feature>
<dbReference type="EMBL" id="FOVE01000003">
    <property type="protein sequence ID" value="SFN13448.1"/>
    <property type="molecule type" value="Genomic_DNA"/>
</dbReference>
<dbReference type="PANTHER" id="PTHR30249">
    <property type="entry name" value="PUTATIVE SEROTONIN TRANSPORTER"/>
    <property type="match status" value="1"/>
</dbReference>
<evidence type="ECO:0000313" key="6">
    <source>
        <dbReference type="EMBL" id="SFN13448.1"/>
    </source>
</evidence>
<feature type="transmembrane region" description="Helical" evidence="5">
    <location>
        <begin position="33"/>
        <end position="53"/>
    </location>
</feature>
<evidence type="ECO:0000256" key="2">
    <source>
        <dbReference type="ARBA" id="ARBA00022692"/>
    </source>
</evidence>
<dbReference type="PANTHER" id="PTHR30249:SF0">
    <property type="entry name" value="PLASTIDAL GLYCOLATE_GLYCERATE TRANSLOCATOR 1, CHLOROPLASTIC"/>
    <property type="match status" value="1"/>
</dbReference>
<dbReference type="Proteomes" id="UP000242869">
    <property type="component" value="Unassembled WGS sequence"/>
</dbReference>
<sequence>MQALVSHPVLWLTLTIAAYLVGDWVFRRLGCMPLVHPVFVSAALLIPLLKWWGISYSQYFEGARFIHFLLGPATVALAIPLYSNLARVRQMLWPLLIALSVGGLTGIVSALLIGKLFGLSPAVLLSFAPKSVTTPIAMALAEKLGGNASVAAVAVVVTGVLGAMMVRYVLEPFKIKDDAVTGFALGLSSHGAGTAYAFQISAEAGAFSGLAMGMNAVFTSVALPLGLALWCRF</sequence>
<dbReference type="AlphaFoldDB" id="A0A1I4WIE2"/>
<keyword evidence="7" id="KW-1185">Reference proteome</keyword>
<evidence type="ECO:0000256" key="3">
    <source>
        <dbReference type="ARBA" id="ARBA00022989"/>
    </source>
</evidence>
<dbReference type="STRING" id="83765.SAMN05660284_00634"/>
<dbReference type="InterPro" id="IPR007300">
    <property type="entry name" value="CidB/LrgB"/>
</dbReference>
<protein>
    <submittedName>
        <fullName evidence="6">TIGR00659 family protein</fullName>
    </submittedName>
</protein>
<reference evidence="7" key="1">
    <citation type="submission" date="2016-10" db="EMBL/GenBank/DDBJ databases">
        <authorList>
            <person name="Varghese N."/>
            <person name="Submissions S."/>
        </authorList>
    </citation>
    <scope>NUCLEOTIDE SEQUENCE [LARGE SCALE GENOMIC DNA]</scope>
    <source>
        <strain evidence="7">DSM 6150</strain>
    </source>
</reference>
<feature type="transmembrane region" description="Helical" evidence="5">
    <location>
        <begin position="6"/>
        <end position="26"/>
    </location>
</feature>